<gene>
    <name evidence="2" type="ORF">DLM86_21850</name>
</gene>
<dbReference type="Proteomes" id="UP000247476">
    <property type="component" value="Unassembled WGS sequence"/>
</dbReference>
<sequence>MDWAQLIQQYGVSRKGVIHIGAHEGQEVGAYLALGFERILLVEANPFVYQRLYSAVGAWPQVRTAHCAISNQNGDVRLRVTSFDQSSSILPLKRHKDIYPHIDEDYQLTVPSKTLDSLLAEMGLFATDFSFMNVDIQGAELLAFHGAANTLPYMEAICSEVNFEEMYEGCALVSQVDQYLALFGFQRVATTSVHHPSWGDAFYAKVGHGG</sequence>
<organism evidence="2 3">
    <name type="scientific">Paenibacillus flagellatus</name>
    <dbReference type="NCBI Taxonomy" id="2211139"/>
    <lineage>
        <taxon>Bacteria</taxon>
        <taxon>Bacillati</taxon>
        <taxon>Bacillota</taxon>
        <taxon>Bacilli</taxon>
        <taxon>Bacillales</taxon>
        <taxon>Paenibacillaceae</taxon>
        <taxon>Paenibacillus</taxon>
    </lineage>
</organism>
<keyword evidence="2" id="KW-0489">Methyltransferase</keyword>
<evidence type="ECO:0000313" key="3">
    <source>
        <dbReference type="Proteomes" id="UP000247476"/>
    </source>
</evidence>
<dbReference type="InterPro" id="IPR053188">
    <property type="entry name" value="FkbM_Methyltransferase"/>
</dbReference>
<dbReference type="SUPFAM" id="SSF53335">
    <property type="entry name" value="S-adenosyl-L-methionine-dependent methyltransferases"/>
    <property type="match status" value="1"/>
</dbReference>
<accession>A0A2V5KSR2</accession>
<dbReference type="InterPro" id="IPR029063">
    <property type="entry name" value="SAM-dependent_MTases_sf"/>
</dbReference>
<evidence type="ECO:0000259" key="1">
    <source>
        <dbReference type="Pfam" id="PF05050"/>
    </source>
</evidence>
<dbReference type="GO" id="GO:0008171">
    <property type="term" value="F:O-methyltransferase activity"/>
    <property type="evidence" value="ECO:0007669"/>
    <property type="project" value="TreeGrafter"/>
</dbReference>
<dbReference type="PANTHER" id="PTHR36973:SF4">
    <property type="entry name" value="NODULATION PROTEIN"/>
    <property type="match status" value="1"/>
</dbReference>
<dbReference type="OrthoDB" id="5329963at2"/>
<dbReference type="EMBL" id="QJVJ01000010">
    <property type="protein sequence ID" value="PYI52126.1"/>
    <property type="molecule type" value="Genomic_DNA"/>
</dbReference>
<dbReference type="AlphaFoldDB" id="A0A2V5KSR2"/>
<reference evidence="2 3" key="1">
    <citation type="submission" date="2018-05" db="EMBL/GenBank/DDBJ databases">
        <title>Paenibacillus flagellatus sp. nov., isolated from selenium mineral soil.</title>
        <authorList>
            <person name="Dai X."/>
        </authorList>
    </citation>
    <scope>NUCLEOTIDE SEQUENCE [LARGE SCALE GENOMIC DNA]</scope>
    <source>
        <strain evidence="2 3">DXL2</strain>
    </source>
</reference>
<name>A0A2V5KSR2_9BACL</name>
<dbReference type="Pfam" id="PF05050">
    <property type="entry name" value="Methyltransf_21"/>
    <property type="match status" value="1"/>
</dbReference>
<feature type="domain" description="Methyltransferase FkbM" evidence="1">
    <location>
        <begin position="19"/>
        <end position="186"/>
    </location>
</feature>
<dbReference type="RefSeq" id="WP_110842197.1">
    <property type="nucleotide sequence ID" value="NZ_QJVJ01000010.1"/>
</dbReference>
<keyword evidence="3" id="KW-1185">Reference proteome</keyword>
<dbReference type="InterPro" id="IPR006342">
    <property type="entry name" value="FkbM_mtfrase"/>
</dbReference>
<keyword evidence="2" id="KW-0808">Transferase</keyword>
<dbReference type="Gene3D" id="3.40.50.150">
    <property type="entry name" value="Vaccinia Virus protein VP39"/>
    <property type="match status" value="1"/>
</dbReference>
<proteinExistence type="predicted"/>
<dbReference type="GO" id="GO:0032259">
    <property type="term" value="P:methylation"/>
    <property type="evidence" value="ECO:0007669"/>
    <property type="project" value="UniProtKB-KW"/>
</dbReference>
<protein>
    <submittedName>
        <fullName evidence="2">FkbM family methyltransferase</fullName>
    </submittedName>
</protein>
<evidence type="ECO:0000313" key="2">
    <source>
        <dbReference type="EMBL" id="PYI52126.1"/>
    </source>
</evidence>
<dbReference type="NCBIfam" id="TIGR01444">
    <property type="entry name" value="fkbM_fam"/>
    <property type="match status" value="1"/>
</dbReference>
<comment type="caution">
    <text evidence="2">The sequence shown here is derived from an EMBL/GenBank/DDBJ whole genome shotgun (WGS) entry which is preliminary data.</text>
</comment>
<dbReference type="PANTHER" id="PTHR36973">
    <property type="entry name" value="SLL1456 PROTEIN-RELATED"/>
    <property type="match status" value="1"/>
</dbReference>